<evidence type="ECO:0000313" key="2">
    <source>
        <dbReference type="EMBL" id="PRC95142.1"/>
    </source>
</evidence>
<name>A0A2S9H579_9BURK</name>
<evidence type="ECO:0008006" key="4">
    <source>
        <dbReference type="Google" id="ProtNLM"/>
    </source>
</evidence>
<dbReference type="Proteomes" id="UP000237839">
    <property type="component" value="Unassembled WGS sequence"/>
</dbReference>
<organism evidence="2 3">
    <name type="scientific">Solimicrobium silvestre</name>
    <dbReference type="NCBI Taxonomy" id="2099400"/>
    <lineage>
        <taxon>Bacteria</taxon>
        <taxon>Pseudomonadati</taxon>
        <taxon>Pseudomonadota</taxon>
        <taxon>Betaproteobacteria</taxon>
        <taxon>Burkholderiales</taxon>
        <taxon>Oxalobacteraceae</taxon>
        <taxon>Solimicrobium</taxon>
    </lineage>
</organism>
<comment type="caution">
    <text evidence="2">The sequence shown here is derived from an EMBL/GenBank/DDBJ whole genome shotgun (WGS) entry which is preliminary data.</text>
</comment>
<keyword evidence="1" id="KW-0732">Signal</keyword>
<keyword evidence="3" id="KW-1185">Reference proteome</keyword>
<sequence length="146" mass="15508">MKKILAIMLVTSAVAMSAQASDTKVMLPIAGAMAANDAQARLGDSVKFYFAGQTTPAIIKTLGSDKVSLKTNAVGKSDEKSCNWVFLSDMISLQKRAVELGANAVVNITNNYNNVENPSATEFECHVGTIMSGVAFKADFVRIGDK</sequence>
<evidence type="ECO:0000313" key="3">
    <source>
        <dbReference type="Proteomes" id="UP000237839"/>
    </source>
</evidence>
<gene>
    <name evidence="2" type="ORF">S2091_0337</name>
</gene>
<protein>
    <recommendedName>
        <fullName evidence="4">Excinuclease</fullName>
    </recommendedName>
</protein>
<dbReference type="AlphaFoldDB" id="A0A2S9H579"/>
<dbReference type="OrthoDB" id="8161726at2"/>
<dbReference type="EMBL" id="PUGF01000001">
    <property type="protein sequence ID" value="PRC95142.1"/>
    <property type="molecule type" value="Genomic_DNA"/>
</dbReference>
<evidence type="ECO:0000256" key="1">
    <source>
        <dbReference type="SAM" id="SignalP"/>
    </source>
</evidence>
<accession>A0A2S9H579</accession>
<feature type="chain" id="PRO_5015535743" description="Excinuclease" evidence="1">
    <location>
        <begin position="21"/>
        <end position="146"/>
    </location>
</feature>
<proteinExistence type="predicted"/>
<feature type="signal peptide" evidence="1">
    <location>
        <begin position="1"/>
        <end position="20"/>
    </location>
</feature>
<reference evidence="2 3" key="1">
    <citation type="submission" date="2018-02" db="EMBL/GenBank/DDBJ databases">
        <title>Solimicrobium silvestre gen. nov., sp. nov., isolated from alpine forest soil.</title>
        <authorList>
            <person name="Margesin R."/>
            <person name="Albuquerque L."/>
            <person name="Zhang D.-C."/>
            <person name="Froufe H.J.C."/>
            <person name="Severino R."/>
            <person name="Roxo I."/>
            <person name="Egas C."/>
            <person name="Da Costa M.S."/>
        </authorList>
    </citation>
    <scope>NUCLEOTIDE SEQUENCE [LARGE SCALE GENOMIC DNA]</scope>
    <source>
        <strain evidence="2 3">S20-91</strain>
    </source>
</reference>